<feature type="domain" description="Thioesterase" evidence="2">
    <location>
        <begin position="16"/>
        <end position="228"/>
    </location>
</feature>
<organism evidence="3">
    <name type="scientific">Candidatus Kentrum sp. FW</name>
    <dbReference type="NCBI Taxonomy" id="2126338"/>
    <lineage>
        <taxon>Bacteria</taxon>
        <taxon>Pseudomonadati</taxon>
        <taxon>Pseudomonadota</taxon>
        <taxon>Gammaproteobacteria</taxon>
        <taxon>Candidatus Kentrum</taxon>
    </lineage>
</organism>
<dbReference type="GO" id="GO:0016787">
    <property type="term" value="F:hydrolase activity"/>
    <property type="evidence" value="ECO:0007669"/>
    <property type="project" value="UniProtKB-KW"/>
</dbReference>
<comment type="similarity">
    <text evidence="1">Belongs to the thioesterase family.</text>
</comment>
<reference evidence="3" key="1">
    <citation type="submission" date="2019-02" db="EMBL/GenBank/DDBJ databases">
        <authorList>
            <person name="Gruber-Vodicka R. H."/>
            <person name="Seah K. B. B."/>
        </authorList>
    </citation>
    <scope>NUCLEOTIDE SEQUENCE</scope>
    <source>
        <strain evidence="3">BECK_BZ131</strain>
    </source>
</reference>
<sequence length="265" mass="29659">MNPWISGTANPQAEARLFCFPFAGGGTLIYRDWHGQLPARIEPRPVRLPGREGRFQESCYRDAIPLARALASGLSPYLDLPFAFFGHSVGALLAFELARELRRQGGPEPFCLMVSGRRAPQIPLSRRPLYNLPTPALIRELRNYGGTPEIVLREQELMALFLPVIRADFAINETYRHIPETPLDCPICAFGGETDPMASEAELDAWRQQTTGGFTRQMFPGDHFYLNGPGKPPLMHALAMEFEASMPNIDSQPTEEIQPKRPIDN</sequence>
<dbReference type="InterPro" id="IPR012223">
    <property type="entry name" value="TEII"/>
</dbReference>
<name>A0A450TTH7_9GAMM</name>
<dbReference type="PANTHER" id="PTHR11487">
    <property type="entry name" value="THIOESTERASE"/>
    <property type="match status" value="1"/>
</dbReference>
<dbReference type="GO" id="GO:0008610">
    <property type="term" value="P:lipid biosynthetic process"/>
    <property type="evidence" value="ECO:0007669"/>
    <property type="project" value="TreeGrafter"/>
</dbReference>
<dbReference type="Pfam" id="PF00975">
    <property type="entry name" value="Thioesterase"/>
    <property type="match status" value="1"/>
</dbReference>
<evidence type="ECO:0000313" key="3">
    <source>
        <dbReference type="EMBL" id="VFJ71988.1"/>
    </source>
</evidence>
<evidence type="ECO:0000259" key="2">
    <source>
        <dbReference type="Pfam" id="PF00975"/>
    </source>
</evidence>
<dbReference type="Gene3D" id="3.40.50.1820">
    <property type="entry name" value="alpha/beta hydrolase"/>
    <property type="match status" value="1"/>
</dbReference>
<dbReference type="EMBL" id="CAADFE010000030">
    <property type="protein sequence ID" value="VFJ71988.1"/>
    <property type="molecule type" value="Genomic_DNA"/>
</dbReference>
<accession>A0A450TTH7</accession>
<dbReference type="AlphaFoldDB" id="A0A450TTH7"/>
<protein>
    <submittedName>
        <fullName evidence="3">Medium-chain acyl-[acyl-carrier-protein] hydrolase</fullName>
    </submittedName>
</protein>
<proteinExistence type="inferred from homology"/>
<dbReference type="SUPFAM" id="SSF53474">
    <property type="entry name" value="alpha/beta-Hydrolases"/>
    <property type="match status" value="1"/>
</dbReference>
<dbReference type="PANTHER" id="PTHR11487:SF0">
    <property type="entry name" value="S-ACYL FATTY ACID SYNTHASE THIOESTERASE, MEDIUM CHAIN"/>
    <property type="match status" value="1"/>
</dbReference>
<evidence type="ECO:0000256" key="1">
    <source>
        <dbReference type="ARBA" id="ARBA00007169"/>
    </source>
</evidence>
<keyword evidence="3" id="KW-0378">Hydrolase</keyword>
<dbReference type="InterPro" id="IPR029058">
    <property type="entry name" value="AB_hydrolase_fold"/>
</dbReference>
<dbReference type="InterPro" id="IPR001031">
    <property type="entry name" value="Thioesterase"/>
</dbReference>
<gene>
    <name evidence="3" type="ORF">BECKFW1821C_GA0114237_10302</name>
</gene>